<reference evidence="2" key="2">
    <citation type="submission" date="2015-01" db="EMBL/GenBank/DDBJ databases">
        <title>Evolutionary Origins and Diversification of the Mycorrhizal Mutualists.</title>
        <authorList>
            <consortium name="DOE Joint Genome Institute"/>
            <consortium name="Mycorrhizal Genomics Consortium"/>
            <person name="Kohler A."/>
            <person name="Kuo A."/>
            <person name="Nagy L.G."/>
            <person name="Floudas D."/>
            <person name="Copeland A."/>
            <person name="Barry K.W."/>
            <person name="Cichocki N."/>
            <person name="Veneault-Fourrey C."/>
            <person name="LaButti K."/>
            <person name="Lindquist E.A."/>
            <person name="Lipzen A."/>
            <person name="Lundell T."/>
            <person name="Morin E."/>
            <person name="Murat C."/>
            <person name="Riley R."/>
            <person name="Ohm R."/>
            <person name="Sun H."/>
            <person name="Tunlid A."/>
            <person name="Henrissat B."/>
            <person name="Grigoriev I.V."/>
            <person name="Hibbett D.S."/>
            <person name="Martin F."/>
        </authorList>
    </citation>
    <scope>NUCLEOTIDE SEQUENCE [LARGE SCALE GENOMIC DNA]</scope>
    <source>
        <strain evidence="2">MAFF 305830</strain>
    </source>
</reference>
<name>A0A0C3AEZ5_SERVB</name>
<accession>A0A0C3AEZ5</accession>
<dbReference type="STRING" id="933852.A0A0C3AEZ5"/>
<organism evidence="1 2">
    <name type="scientific">Serendipita vermifera MAFF 305830</name>
    <dbReference type="NCBI Taxonomy" id="933852"/>
    <lineage>
        <taxon>Eukaryota</taxon>
        <taxon>Fungi</taxon>
        <taxon>Dikarya</taxon>
        <taxon>Basidiomycota</taxon>
        <taxon>Agaricomycotina</taxon>
        <taxon>Agaricomycetes</taxon>
        <taxon>Sebacinales</taxon>
        <taxon>Serendipitaceae</taxon>
        <taxon>Serendipita</taxon>
    </lineage>
</organism>
<keyword evidence="2" id="KW-1185">Reference proteome</keyword>
<dbReference type="EMBL" id="KN824341">
    <property type="protein sequence ID" value="KIM23215.1"/>
    <property type="molecule type" value="Genomic_DNA"/>
</dbReference>
<gene>
    <name evidence="1" type="ORF">M408DRAFT_28122</name>
</gene>
<sequence length="522" mass="58337">MADISSIDAINLAALGKTTGFITQMTKVIDGYKAEDEKLAESQGDLRQKLHEVDSQRERLKLVLNAAESSKQVLQAGAENLRRLCPPIRYLPTEILLYIFRLAVGGCLDLEKKSGDVVTFDPTPVMISHVCSKWRSLAHRSTDLWSTILVEPEKVSTSEATDSNRATTRVAMWRSIGKQKAQSVFVNFWGGKNGFHRIKEALGSSSEPWKAIRIDLLWPGYIPPMEWDVRAVCADHVAVYQYGRNQNLDFLMPLLRYATILTVHGPVHWGSTPWLSLRSLSMRAVLPGSFWVTPSMNFSNPSFRELLQAIPSLISLELDFAVEHPLGADEVVHEIFHSSLCHLALRMTHFADGYGPFGVRLVTPSFQTLKILQIDFNDEDAVATPVYNMEFSKKLSLCRLEEGDISHALALIQQLPNLEDVELEGPHVNDVFIHINSAYSTTASPDSVLPFSKVTRLLMDGTDIEGEALVGHLELRLKLIEMGVVGVYPVTEVKLYENKGVTPGDWTRINFLLDKGREVMVA</sequence>
<proteinExistence type="predicted"/>
<dbReference type="AlphaFoldDB" id="A0A0C3AEZ5"/>
<evidence type="ECO:0000313" key="1">
    <source>
        <dbReference type="EMBL" id="KIM23215.1"/>
    </source>
</evidence>
<protein>
    <submittedName>
        <fullName evidence="1">Uncharacterized protein</fullName>
    </submittedName>
</protein>
<dbReference type="OrthoDB" id="2269034at2759"/>
<dbReference type="HOGENOM" id="CLU_523941_0_0_1"/>
<reference evidence="1 2" key="1">
    <citation type="submission" date="2014-04" db="EMBL/GenBank/DDBJ databases">
        <authorList>
            <consortium name="DOE Joint Genome Institute"/>
            <person name="Kuo A."/>
            <person name="Zuccaro A."/>
            <person name="Kohler A."/>
            <person name="Nagy L.G."/>
            <person name="Floudas D."/>
            <person name="Copeland A."/>
            <person name="Barry K.W."/>
            <person name="Cichocki N."/>
            <person name="Veneault-Fourrey C."/>
            <person name="LaButti K."/>
            <person name="Lindquist E.A."/>
            <person name="Lipzen A."/>
            <person name="Lundell T."/>
            <person name="Morin E."/>
            <person name="Murat C."/>
            <person name="Sun H."/>
            <person name="Tunlid A."/>
            <person name="Henrissat B."/>
            <person name="Grigoriev I.V."/>
            <person name="Hibbett D.S."/>
            <person name="Martin F."/>
            <person name="Nordberg H.P."/>
            <person name="Cantor M.N."/>
            <person name="Hua S.X."/>
        </authorList>
    </citation>
    <scope>NUCLEOTIDE SEQUENCE [LARGE SCALE GENOMIC DNA]</scope>
    <source>
        <strain evidence="1 2">MAFF 305830</strain>
    </source>
</reference>
<dbReference type="Proteomes" id="UP000054097">
    <property type="component" value="Unassembled WGS sequence"/>
</dbReference>
<evidence type="ECO:0000313" key="2">
    <source>
        <dbReference type="Proteomes" id="UP000054097"/>
    </source>
</evidence>
<dbReference type="Gene3D" id="1.20.1280.50">
    <property type="match status" value="1"/>
</dbReference>